<organism evidence="2 3">
    <name type="scientific">Polynucleobacter cosmopolitanus</name>
    <dbReference type="NCBI Taxonomy" id="351345"/>
    <lineage>
        <taxon>Bacteria</taxon>
        <taxon>Pseudomonadati</taxon>
        <taxon>Pseudomonadota</taxon>
        <taxon>Betaproteobacteria</taxon>
        <taxon>Burkholderiales</taxon>
        <taxon>Burkholderiaceae</taxon>
        <taxon>Polynucleobacter</taxon>
    </lineage>
</organism>
<comment type="caution">
    <text evidence="2">The sequence shown here is derived from an EMBL/GenBank/DDBJ whole genome shotgun (WGS) entry which is preliminary data.</text>
</comment>
<gene>
    <name evidence="2" type="ORF">AOC33_06025</name>
</gene>
<keyword evidence="1" id="KW-1133">Transmembrane helix</keyword>
<dbReference type="RefSeq" id="WP_089515801.1">
    <property type="nucleotide sequence ID" value="NZ_NJGG01000002.1"/>
</dbReference>
<feature type="transmembrane region" description="Helical" evidence="1">
    <location>
        <begin position="81"/>
        <end position="113"/>
    </location>
</feature>
<evidence type="ECO:0000313" key="3">
    <source>
        <dbReference type="Proteomes" id="UP000215188"/>
    </source>
</evidence>
<accession>A0A229FS68</accession>
<keyword evidence="3" id="KW-1185">Reference proteome</keyword>
<proteinExistence type="predicted"/>
<keyword evidence="1" id="KW-0812">Transmembrane</keyword>
<sequence length="132" mass="15334">MFAALLIIIPFVTFVFYIRAISKTIKAIDPEYRTQAPGMAWLLLIPVFNVIWFFFLLKAIKTGFLRMHENKRISQPIDTGYTYGIAMGCCWAAIFIPKLIFIALIPMFVFSILHWTKLNNARKRLNDELNQS</sequence>
<name>A0A229FS68_9BURK</name>
<dbReference type="Proteomes" id="UP000215188">
    <property type="component" value="Unassembled WGS sequence"/>
</dbReference>
<protein>
    <recommendedName>
        <fullName evidence="4">DUF4328 domain-containing protein</fullName>
    </recommendedName>
</protein>
<dbReference type="EMBL" id="NJGG01000002">
    <property type="protein sequence ID" value="OXL14876.1"/>
    <property type="molecule type" value="Genomic_DNA"/>
</dbReference>
<keyword evidence="1" id="KW-0472">Membrane</keyword>
<feature type="transmembrane region" description="Helical" evidence="1">
    <location>
        <begin position="39"/>
        <end position="60"/>
    </location>
</feature>
<evidence type="ECO:0008006" key="4">
    <source>
        <dbReference type="Google" id="ProtNLM"/>
    </source>
</evidence>
<reference evidence="2 3" key="1">
    <citation type="submission" date="2017-06" db="EMBL/GenBank/DDBJ databases">
        <title>Reclassification of a Polynucleobacter cosmopolitanus strain isolated from tropical Lake Victoria as Polynucleobacter victoriensis comb. nov.</title>
        <authorList>
            <person name="Hahn M.W."/>
        </authorList>
    </citation>
    <scope>NUCLEOTIDE SEQUENCE [LARGE SCALE GENOMIC DNA]</scope>
    <source>
        <strain evidence="2 3">MWH-MoIso2</strain>
    </source>
</reference>
<evidence type="ECO:0000256" key="1">
    <source>
        <dbReference type="SAM" id="Phobius"/>
    </source>
</evidence>
<dbReference type="OrthoDB" id="674197at2"/>
<dbReference type="AlphaFoldDB" id="A0A229FS68"/>
<evidence type="ECO:0000313" key="2">
    <source>
        <dbReference type="EMBL" id="OXL14876.1"/>
    </source>
</evidence>